<dbReference type="GO" id="GO:0006361">
    <property type="term" value="P:transcription initiation at RNA polymerase I promoter"/>
    <property type="evidence" value="ECO:0007669"/>
    <property type="project" value="TreeGrafter"/>
</dbReference>
<dbReference type="RefSeq" id="XP_026618048.1">
    <property type="nucleotide sequence ID" value="XM_026757972.1"/>
</dbReference>
<feature type="compositionally biased region" description="Acidic residues" evidence="1">
    <location>
        <begin position="862"/>
        <end position="874"/>
    </location>
</feature>
<dbReference type="GO" id="GO:0000500">
    <property type="term" value="C:RNA polymerase I upstream activating factor complex"/>
    <property type="evidence" value="ECO:0007669"/>
    <property type="project" value="InterPro"/>
</dbReference>
<dbReference type="CDD" id="cd00167">
    <property type="entry name" value="SANT"/>
    <property type="match status" value="1"/>
</dbReference>
<feature type="region of interest" description="Disordered" evidence="1">
    <location>
        <begin position="402"/>
        <end position="448"/>
    </location>
</feature>
<feature type="compositionally biased region" description="Basic and acidic residues" evidence="1">
    <location>
        <begin position="581"/>
        <end position="590"/>
    </location>
</feature>
<feature type="compositionally biased region" description="Low complexity" evidence="1">
    <location>
        <begin position="428"/>
        <end position="439"/>
    </location>
</feature>
<proteinExistence type="predicted"/>
<evidence type="ECO:0008006" key="4">
    <source>
        <dbReference type="Google" id="ProtNLM"/>
    </source>
</evidence>
<sequence>MSSSSVYEPDDDEEASDSDIESRYPDTKFAASSPPIQDFERLNSAESEDPDTPEVIPRATKGTRAQILDTLRTSLGIGCVDAYTAEFAEAVNDTVPSNVGSENYNATQNGVAIWTSEEKEILFSMLDRKGKNGAAEIAQAISSKSELEVQEHLKLLHRGLERQHLRDPHSRTIVLGEVPAALEISHECCKALDDYAELLALEEQRAEDVAGRKLHQKVWIVDREIAEMVEKQLEERDETPLPGSSVYVTAEFFNLNKWIRLSERFFMNAGGPRLEDNWLNVACADETPSITADALADFYALAISVTRRLVHSTLFFAMSRLRNMRETGNRKARIVRSRDVKTALNVLNMPQDRFDFWVGLARRCSLQVADLRHKKGWHSELLDYDEVEDILSGKVPVDASLDARSASRRRSESRAPHVTIEDDENESDVYSSASSVLSSPETTPIDEPSVHFEDEHAEEIDQVNNASEEMRLWRLMGQPVPSGVSSLASNTEQGSKLRKPIGERKTKEDLVDWRDRTLYRSDWEEYGHDIHDLYEDLSENRRKRRRIERRTVTQESPVSIASDRDHEMGDNNDSQGPGNHAVKDELRAENDADGDGALQIEGADDAMDIEDSVHNESDSAGSGDARMDIETGPLDQGPGQDFRQDRAEYSSNEASASDSELSDGEQEHPPSSPKPESEAIASEPQDSGPIKREAIGVDLSEQSAVEVAYDSDSDATSGEESDSDQKPHVHTRNHVGGVPVNEIEGPSIKHESSHFDYNDSSKPERASASDLESDEGSELDQKPNIHPQNENRNDRIPVRQDSGPVVKEENIKFSQSEESGSEYEVDSQVESDEEGKPNPHLRAPSQPVIKPEPRLRGTDSDSYLDSDETDSDEDSPTHPQGGIKLEPNRESSQLDMAHKEPASEPDSDSESGSSSDDDGSRDKHERHQNERLNTELKNESEDNLSSGSDDDLPYDRHQKREDTYSSSEDEDEKNNLPLHSQPLSPVV</sequence>
<dbReference type="InterPro" id="IPR039601">
    <property type="entry name" value="Rrn5"/>
</dbReference>
<protein>
    <recommendedName>
        <fullName evidence="4">Myb-like domain-containing protein</fullName>
    </recommendedName>
</protein>
<feature type="region of interest" description="Disordered" evidence="1">
    <location>
        <begin position="484"/>
        <end position="505"/>
    </location>
</feature>
<dbReference type="AlphaFoldDB" id="A0A397HVC2"/>
<dbReference type="GO" id="GO:0000182">
    <property type="term" value="F:rDNA binding"/>
    <property type="evidence" value="ECO:0007669"/>
    <property type="project" value="TreeGrafter"/>
</dbReference>
<feature type="compositionally biased region" description="Polar residues" evidence="1">
    <location>
        <begin position="977"/>
        <end position="987"/>
    </location>
</feature>
<evidence type="ECO:0000313" key="2">
    <source>
        <dbReference type="EMBL" id="RHZ65948.1"/>
    </source>
</evidence>
<dbReference type="GO" id="GO:0001181">
    <property type="term" value="F:RNA polymerase I general transcription initiation factor activity"/>
    <property type="evidence" value="ECO:0007669"/>
    <property type="project" value="TreeGrafter"/>
</dbReference>
<feature type="compositionally biased region" description="Acidic residues" evidence="1">
    <location>
        <begin position="709"/>
        <end position="722"/>
    </location>
</feature>
<organism evidence="2 3">
    <name type="scientific">Aspergillus thermomutatus</name>
    <name type="common">Neosartorya pseudofischeri</name>
    <dbReference type="NCBI Taxonomy" id="41047"/>
    <lineage>
        <taxon>Eukaryota</taxon>
        <taxon>Fungi</taxon>
        <taxon>Dikarya</taxon>
        <taxon>Ascomycota</taxon>
        <taxon>Pezizomycotina</taxon>
        <taxon>Eurotiomycetes</taxon>
        <taxon>Eurotiomycetidae</taxon>
        <taxon>Eurotiales</taxon>
        <taxon>Aspergillaceae</taxon>
        <taxon>Aspergillus</taxon>
        <taxon>Aspergillus subgen. Fumigati</taxon>
    </lineage>
</organism>
<feature type="compositionally biased region" description="Acidic residues" evidence="1">
    <location>
        <begin position="8"/>
        <end position="19"/>
    </location>
</feature>
<dbReference type="InterPro" id="IPR001005">
    <property type="entry name" value="SANT/Myb"/>
</dbReference>
<dbReference type="InterPro" id="IPR009057">
    <property type="entry name" value="Homeodomain-like_sf"/>
</dbReference>
<accession>A0A397HVC2</accession>
<feature type="compositionally biased region" description="Polar residues" evidence="1">
    <location>
        <begin position="649"/>
        <end position="659"/>
    </location>
</feature>
<dbReference type="GeneID" id="38126327"/>
<feature type="compositionally biased region" description="Basic and acidic residues" evidence="1">
    <location>
        <begin position="918"/>
        <end position="940"/>
    </location>
</feature>
<feature type="compositionally biased region" description="Basic and acidic residues" evidence="1">
    <location>
        <begin position="779"/>
        <end position="798"/>
    </location>
</feature>
<dbReference type="PANTHER" id="PTHR28079">
    <property type="entry name" value="RNA POLYMERASE I-SPECIFIC TRANSCRIPTION INITIATION FACTOR RRN5"/>
    <property type="match status" value="1"/>
</dbReference>
<feature type="compositionally biased region" description="Basic and acidic residues" evidence="1">
    <location>
        <begin position="953"/>
        <end position="963"/>
    </location>
</feature>
<feature type="compositionally biased region" description="Basic and acidic residues" evidence="1">
    <location>
        <begin position="747"/>
        <end position="767"/>
    </location>
</feature>
<gene>
    <name evidence="2" type="ORF">CDV56_104353</name>
</gene>
<dbReference type="SUPFAM" id="SSF46689">
    <property type="entry name" value="Homeodomain-like"/>
    <property type="match status" value="1"/>
</dbReference>
<feature type="compositionally biased region" description="Acidic residues" evidence="1">
    <location>
        <begin position="819"/>
        <end position="833"/>
    </location>
</feature>
<feature type="region of interest" description="Disordered" evidence="1">
    <location>
        <begin position="1"/>
        <end position="61"/>
    </location>
</feature>
<reference evidence="2" key="1">
    <citation type="submission" date="2018-08" db="EMBL/GenBank/DDBJ databases">
        <title>Draft genome sequence of azole-resistant Aspergillus thermomutatus (Neosartorya pseudofischeri) strain HMR AF 39, isolated from a human nasal aspirate.</title>
        <authorList>
            <person name="Parent-Michaud M."/>
            <person name="Dufresne P.J."/>
            <person name="Fournier E."/>
            <person name="Martineau C."/>
            <person name="Moreira S."/>
            <person name="Perkins V."/>
            <person name="De Repentigny L."/>
            <person name="Dufresne S.F."/>
        </authorList>
    </citation>
    <scope>NUCLEOTIDE SEQUENCE [LARGE SCALE GENOMIC DNA]</scope>
    <source>
        <strain evidence="2">HMR AF 39</strain>
    </source>
</reference>
<dbReference type="Proteomes" id="UP000215305">
    <property type="component" value="Unassembled WGS sequence"/>
</dbReference>
<comment type="caution">
    <text evidence="2">The sequence shown here is derived from an EMBL/GenBank/DDBJ whole genome shotgun (WGS) entry which is preliminary data.</text>
</comment>
<evidence type="ECO:0000313" key="3">
    <source>
        <dbReference type="Proteomes" id="UP000215305"/>
    </source>
</evidence>
<dbReference type="PANTHER" id="PTHR28079:SF1">
    <property type="entry name" value="RNA POLYMERASE I-SPECIFIC TRANSCRIPTION INITIATION FACTOR RRN5"/>
    <property type="match status" value="1"/>
</dbReference>
<dbReference type="EMBL" id="NKHU02000014">
    <property type="protein sequence ID" value="RHZ65948.1"/>
    <property type="molecule type" value="Genomic_DNA"/>
</dbReference>
<dbReference type="VEuPathDB" id="FungiDB:CDV56_104353"/>
<dbReference type="STRING" id="41047.A0A397HVC2"/>
<feature type="compositionally biased region" description="Acidic residues" evidence="1">
    <location>
        <begin position="903"/>
        <end position="917"/>
    </location>
</feature>
<dbReference type="GO" id="GO:0042790">
    <property type="term" value="P:nucleolar large rRNA transcription by RNA polymerase I"/>
    <property type="evidence" value="ECO:0007669"/>
    <property type="project" value="InterPro"/>
</dbReference>
<feature type="compositionally biased region" description="Polar residues" evidence="1">
    <location>
        <begin position="484"/>
        <end position="494"/>
    </location>
</feature>
<keyword evidence="3" id="KW-1185">Reference proteome</keyword>
<name>A0A397HVC2_ASPTH</name>
<dbReference type="OrthoDB" id="2240312at2759"/>
<feature type="region of interest" description="Disordered" evidence="1">
    <location>
        <begin position="548"/>
        <end position="987"/>
    </location>
</feature>
<evidence type="ECO:0000256" key="1">
    <source>
        <dbReference type="SAM" id="MobiDB-lite"/>
    </source>
</evidence>